<gene>
    <name evidence="5" type="ORF">NNL22_09125</name>
</gene>
<keyword evidence="3" id="KW-0653">Protein transport</keyword>
<dbReference type="SUPFAM" id="SSF160544">
    <property type="entry name" value="EscU C-terminal domain-like"/>
    <property type="match status" value="1"/>
</dbReference>
<proteinExistence type="inferred from homology"/>
<dbReference type="GO" id="GO:0009306">
    <property type="term" value="P:protein secretion"/>
    <property type="evidence" value="ECO:0007669"/>
    <property type="project" value="InterPro"/>
</dbReference>
<reference evidence="5" key="1">
    <citation type="submission" date="2022-07" db="EMBL/GenBank/DDBJ databases">
        <title>Alkalimarinus sp. nov., isolated from gut of a Alitta virens.</title>
        <authorList>
            <person name="Yang A.I."/>
            <person name="Shin N.-R."/>
        </authorList>
    </citation>
    <scope>NUCLEOTIDE SEQUENCE</scope>
    <source>
        <strain evidence="5">FA028</strain>
    </source>
</reference>
<comment type="similarity">
    <text evidence="1">Belongs to the type III secretion exporter family.</text>
</comment>
<evidence type="ECO:0000256" key="2">
    <source>
        <dbReference type="ARBA" id="ARBA00021622"/>
    </source>
</evidence>
<dbReference type="InterPro" id="IPR006135">
    <property type="entry name" value="T3SS_substrate_exporter"/>
</dbReference>
<dbReference type="RefSeq" id="WP_251812867.1">
    <property type="nucleotide sequence ID" value="NZ_CP101527.1"/>
</dbReference>
<evidence type="ECO:0000313" key="6">
    <source>
        <dbReference type="Proteomes" id="UP001164472"/>
    </source>
</evidence>
<accession>A0A9E8HLK9</accession>
<evidence type="ECO:0000256" key="1">
    <source>
        <dbReference type="ARBA" id="ARBA00010690"/>
    </source>
</evidence>
<keyword evidence="6" id="KW-1185">Reference proteome</keyword>
<dbReference type="AlphaFoldDB" id="A0A9E8HLK9"/>
<protein>
    <recommendedName>
        <fullName evidence="2">Flagellar biosynthetic protein FlhB</fullName>
    </recommendedName>
</protein>
<organism evidence="5 6">
    <name type="scientific">Alkalimarinus sediminis</name>
    <dbReference type="NCBI Taxonomy" id="1632866"/>
    <lineage>
        <taxon>Bacteria</taxon>
        <taxon>Pseudomonadati</taxon>
        <taxon>Pseudomonadota</taxon>
        <taxon>Gammaproteobacteria</taxon>
        <taxon>Alteromonadales</taxon>
        <taxon>Alteromonadaceae</taxon>
        <taxon>Alkalimarinus</taxon>
    </lineage>
</organism>
<dbReference type="PANTHER" id="PTHR30531:SF12">
    <property type="entry name" value="FLAGELLAR BIOSYNTHETIC PROTEIN FLHB"/>
    <property type="match status" value="1"/>
</dbReference>
<dbReference type="Proteomes" id="UP001164472">
    <property type="component" value="Chromosome"/>
</dbReference>
<sequence length="106" mass="11809">MNKHEELTTAVALKYDGKDAPTITATGEGSVAEEIIRIAKEANIPLYENADLVALLSQLELGENIPEVLYKVIAEIIAFAYHIQNKVPEGFNRETGEMERREKPIN</sequence>
<comment type="function">
    <text evidence="4">Required for formation of the rod structure in the basal body of the flagellar apparatus. Together with FliI and FliH, may constitute the export apparatus of flagellin.</text>
</comment>
<dbReference type="KEGG" id="asem:NNL22_09125"/>
<keyword evidence="3" id="KW-0813">Transport</keyword>
<name>A0A9E8HLK9_9ALTE</name>
<evidence type="ECO:0000313" key="5">
    <source>
        <dbReference type="EMBL" id="UZW76719.1"/>
    </source>
</evidence>
<dbReference type="Pfam" id="PF01312">
    <property type="entry name" value="Bac_export_2"/>
    <property type="match status" value="1"/>
</dbReference>
<evidence type="ECO:0000256" key="3">
    <source>
        <dbReference type="ARBA" id="ARBA00023225"/>
    </source>
</evidence>
<keyword evidence="3" id="KW-1006">Bacterial flagellum protein export</keyword>
<dbReference type="EMBL" id="CP101527">
    <property type="protein sequence ID" value="UZW76719.1"/>
    <property type="molecule type" value="Genomic_DNA"/>
</dbReference>
<dbReference type="InterPro" id="IPR029025">
    <property type="entry name" value="T3SS_substrate_exporter_C"/>
</dbReference>
<dbReference type="Gene3D" id="3.40.1690.10">
    <property type="entry name" value="secretion proteins EscU"/>
    <property type="match status" value="1"/>
</dbReference>
<dbReference type="PANTHER" id="PTHR30531">
    <property type="entry name" value="FLAGELLAR BIOSYNTHETIC PROTEIN FLHB"/>
    <property type="match status" value="1"/>
</dbReference>
<evidence type="ECO:0000256" key="4">
    <source>
        <dbReference type="ARBA" id="ARBA00025078"/>
    </source>
</evidence>
<dbReference type="GO" id="GO:0005886">
    <property type="term" value="C:plasma membrane"/>
    <property type="evidence" value="ECO:0007669"/>
    <property type="project" value="TreeGrafter"/>
</dbReference>